<dbReference type="Proteomes" id="UP000763088">
    <property type="component" value="Unassembled WGS sequence"/>
</dbReference>
<dbReference type="Pfam" id="PF19529">
    <property type="entry name" value="DUF6057"/>
    <property type="match status" value="2"/>
</dbReference>
<proteinExistence type="predicted"/>
<keyword evidence="1" id="KW-1133">Transmembrane helix</keyword>
<dbReference type="InterPro" id="IPR045692">
    <property type="entry name" value="DUF6057"/>
</dbReference>
<name>A0A928GI00_XYLRU</name>
<feature type="transmembrane region" description="Helical" evidence="1">
    <location>
        <begin position="184"/>
        <end position="203"/>
    </location>
</feature>
<feature type="transmembrane region" description="Helical" evidence="1">
    <location>
        <begin position="44"/>
        <end position="66"/>
    </location>
</feature>
<feature type="transmembrane region" description="Helical" evidence="1">
    <location>
        <begin position="96"/>
        <end position="113"/>
    </location>
</feature>
<organism evidence="2 3">
    <name type="scientific">Xylanibacter ruminicola</name>
    <name type="common">Prevotella ruminicola</name>
    <dbReference type="NCBI Taxonomy" id="839"/>
    <lineage>
        <taxon>Bacteria</taxon>
        <taxon>Pseudomonadati</taxon>
        <taxon>Bacteroidota</taxon>
        <taxon>Bacteroidia</taxon>
        <taxon>Bacteroidales</taxon>
        <taxon>Prevotellaceae</taxon>
        <taxon>Xylanibacter</taxon>
    </lineage>
</organism>
<keyword evidence="1" id="KW-0812">Transmembrane</keyword>
<evidence type="ECO:0000313" key="2">
    <source>
        <dbReference type="EMBL" id="MBE6265443.1"/>
    </source>
</evidence>
<evidence type="ECO:0000313" key="3">
    <source>
        <dbReference type="Proteomes" id="UP000763088"/>
    </source>
</evidence>
<gene>
    <name evidence="2" type="ORF">E7102_03065</name>
</gene>
<feature type="transmembrane region" description="Helical" evidence="1">
    <location>
        <begin position="73"/>
        <end position="90"/>
    </location>
</feature>
<evidence type="ECO:0008006" key="4">
    <source>
        <dbReference type="Google" id="ProtNLM"/>
    </source>
</evidence>
<dbReference type="EMBL" id="SUYD01000003">
    <property type="protein sequence ID" value="MBE6265443.1"/>
    <property type="molecule type" value="Genomic_DNA"/>
</dbReference>
<dbReference type="AlphaFoldDB" id="A0A928GI00"/>
<sequence>MAYPHHLHYQEQFQLFLFDSNYVWDIVKQPGGVADLLGRFCMQFFLYAWVGAIIIGILLLAIQLLVSRFVGGGWFYGLSYVPSFLLWLFLLDEHALMGGVWAVLLTLLAVWGLSKLPKGWGRYIAVIVVLPILYWMVGSYWSGSHYYRYPRVFPTLLYVAWLLALAIPLLAYVCRKWLKDSKGLVIPLCSFALVAVVMGAVVWKNANFKAEKVMQYDFMASHQQWNRIIETANKEKPNNQIGVTVQNLALAMRGVLLDQMQNYNQNGIAGLLPDVQSDATSPMPTAEAFYQLGMINVAQRTVFEAQEAILDFQKSGRCYKRLAQTSLIIGSYEVARKYLMALQKTLFYREWANETLPLLGDEEAIAKHPEYGRLRKWAYKDNFFFSDHVTPEMLESLYSGCTDNSMAYQYLMAYYMLTGDRERYNNFISKNR</sequence>
<protein>
    <recommendedName>
        <fullName evidence="4">Transmembrane protein</fullName>
    </recommendedName>
</protein>
<comment type="caution">
    <text evidence="2">The sequence shown here is derived from an EMBL/GenBank/DDBJ whole genome shotgun (WGS) entry which is preliminary data.</text>
</comment>
<accession>A0A928GI00</accession>
<feature type="transmembrane region" description="Helical" evidence="1">
    <location>
        <begin position="153"/>
        <end position="172"/>
    </location>
</feature>
<reference evidence="2" key="1">
    <citation type="submission" date="2019-04" db="EMBL/GenBank/DDBJ databases">
        <title>Evolution of Biomass-Degrading Anaerobic Consortia Revealed by Metagenomics.</title>
        <authorList>
            <person name="Peng X."/>
        </authorList>
    </citation>
    <scope>NUCLEOTIDE SEQUENCE</scope>
    <source>
        <strain evidence="2">SIG141</strain>
    </source>
</reference>
<keyword evidence="1" id="KW-0472">Membrane</keyword>
<evidence type="ECO:0000256" key="1">
    <source>
        <dbReference type="SAM" id="Phobius"/>
    </source>
</evidence>
<feature type="transmembrane region" description="Helical" evidence="1">
    <location>
        <begin position="120"/>
        <end position="141"/>
    </location>
</feature>